<dbReference type="PANTHER" id="PTHR47947:SF19">
    <property type="entry name" value="CYTOCHROME P450 82C3-RELATED"/>
    <property type="match status" value="1"/>
</dbReference>
<evidence type="ECO:0000256" key="7">
    <source>
        <dbReference type="PIRSR" id="PIRSR602401-1"/>
    </source>
</evidence>
<dbReference type="EMBL" id="CAWUPB010001173">
    <property type="protein sequence ID" value="CAK7347634.1"/>
    <property type="molecule type" value="Genomic_DNA"/>
</dbReference>
<evidence type="ECO:0000256" key="8">
    <source>
        <dbReference type="RuleBase" id="RU000461"/>
    </source>
</evidence>
<dbReference type="AlphaFoldDB" id="A0AAV1S850"/>
<evidence type="ECO:0000256" key="2">
    <source>
        <dbReference type="ARBA" id="ARBA00022617"/>
    </source>
</evidence>
<keyword evidence="9" id="KW-0472">Membrane</keyword>
<dbReference type="GO" id="GO:0020037">
    <property type="term" value="F:heme binding"/>
    <property type="evidence" value="ECO:0007669"/>
    <property type="project" value="InterPro"/>
</dbReference>
<feature type="binding site" description="axial binding residue" evidence="7">
    <location>
        <position position="512"/>
    </location>
    <ligand>
        <name>heme</name>
        <dbReference type="ChEBI" id="CHEBI:30413"/>
    </ligand>
    <ligandPart>
        <name>Fe</name>
        <dbReference type="ChEBI" id="CHEBI:18248"/>
    </ligandPart>
</feature>
<evidence type="ECO:0000256" key="4">
    <source>
        <dbReference type="ARBA" id="ARBA00023002"/>
    </source>
</evidence>
<dbReference type="GO" id="GO:0016705">
    <property type="term" value="F:oxidoreductase activity, acting on paired donors, with incorporation or reduction of molecular oxygen"/>
    <property type="evidence" value="ECO:0007669"/>
    <property type="project" value="InterPro"/>
</dbReference>
<dbReference type="CDD" id="cd20654">
    <property type="entry name" value="CYP82"/>
    <property type="match status" value="1"/>
</dbReference>
<name>A0AAV1S850_9ROSI</name>
<dbReference type="InterPro" id="IPR002401">
    <property type="entry name" value="Cyt_P450_E_grp-I"/>
</dbReference>
<keyword evidence="5 7" id="KW-0408">Iron</keyword>
<dbReference type="PRINTS" id="PR00385">
    <property type="entry name" value="P450"/>
</dbReference>
<keyword evidence="2 7" id="KW-0349">Heme</keyword>
<evidence type="ECO:0000256" key="1">
    <source>
        <dbReference type="ARBA" id="ARBA00010617"/>
    </source>
</evidence>
<proteinExistence type="inferred from homology"/>
<dbReference type="GO" id="GO:0004497">
    <property type="term" value="F:monooxygenase activity"/>
    <property type="evidence" value="ECO:0007669"/>
    <property type="project" value="UniProtKB-KW"/>
</dbReference>
<reference evidence="10 11" key="1">
    <citation type="submission" date="2024-01" db="EMBL/GenBank/DDBJ databases">
        <authorList>
            <person name="Waweru B."/>
        </authorList>
    </citation>
    <scope>NUCLEOTIDE SEQUENCE [LARGE SCALE GENOMIC DNA]</scope>
</reference>
<protein>
    <recommendedName>
        <fullName evidence="12">Cytochrome P450</fullName>
    </recommendedName>
</protein>
<accession>A0AAV1S850</accession>
<keyword evidence="3 7" id="KW-0479">Metal-binding</keyword>
<keyword evidence="11" id="KW-1185">Reference proteome</keyword>
<comment type="cofactor">
    <cofactor evidence="7">
        <name>heme</name>
        <dbReference type="ChEBI" id="CHEBI:30413"/>
    </cofactor>
</comment>
<evidence type="ECO:0000313" key="11">
    <source>
        <dbReference type="Proteomes" id="UP001314170"/>
    </source>
</evidence>
<sequence length="574" mass="64884">MARRIFHWHVYQFSLGLPSTENVSSKNYDESPDLSTDDVVRYAWLDKAKSMNPYDLRLIAISGFVSFAFLCYALLRIRSTEKSREAPEPNGAWPIIGHLHLLRGADQLHETLGLMADKYGPAFNIRLGCHRAFVVTSREAVKECFTTNDRALSSRPTTTATKHMCYNHAVFGFGPYNSYWRKMRKIVSLELLSNRRLEMIKHAQAFEVDKLIEKLYRSWAENSCLSVLVELKQQLEALSLNVIVKVVAGKCYSGTSATSDDGEARRCQEAISQFFQLMGADVISDAFPFLWWLDLQGNGRKMKRTAKNLDTILEGWLEEHRQSRVSGELKAEGEQDFIDLLLSLEEEGQLSDLPYDSATTIKSTCLALISGGSDTTATTLTWAISLLLNNRLALEKAQEELGLHVGNERQVDKSDIKNLIYLDAIIKETLRLYPVAPLSGPREAMEDCTIAGYRVPTGTRLVVNVWKIQRDPRYWTNPLVFQPERFLTRHSGVDVRGTHFEIIPFGAGRRSCPGTSFALHTLHLTLARLLHAFDFEISMDQSVDMTERPGVNVAKATPLEVLLSPRLPFKLYNC</sequence>
<gene>
    <name evidence="10" type="ORF">DCAF_LOCUS20322</name>
</gene>
<dbReference type="FunFam" id="1.10.630.10:FF:000026">
    <property type="entry name" value="Cytochrome P450 82C4"/>
    <property type="match status" value="1"/>
</dbReference>
<keyword evidence="9" id="KW-0812">Transmembrane</keyword>
<keyword evidence="9" id="KW-1133">Transmembrane helix</keyword>
<dbReference type="Proteomes" id="UP001314170">
    <property type="component" value="Unassembled WGS sequence"/>
</dbReference>
<organism evidence="10 11">
    <name type="scientific">Dovyalis caffra</name>
    <dbReference type="NCBI Taxonomy" id="77055"/>
    <lineage>
        <taxon>Eukaryota</taxon>
        <taxon>Viridiplantae</taxon>
        <taxon>Streptophyta</taxon>
        <taxon>Embryophyta</taxon>
        <taxon>Tracheophyta</taxon>
        <taxon>Spermatophyta</taxon>
        <taxon>Magnoliopsida</taxon>
        <taxon>eudicotyledons</taxon>
        <taxon>Gunneridae</taxon>
        <taxon>Pentapetalae</taxon>
        <taxon>rosids</taxon>
        <taxon>fabids</taxon>
        <taxon>Malpighiales</taxon>
        <taxon>Salicaceae</taxon>
        <taxon>Flacourtieae</taxon>
        <taxon>Dovyalis</taxon>
    </lineage>
</organism>
<dbReference type="InterPro" id="IPR050651">
    <property type="entry name" value="Plant_Cytochrome_P450_Monoox"/>
</dbReference>
<dbReference type="Gene3D" id="1.10.630.10">
    <property type="entry name" value="Cytochrome P450"/>
    <property type="match status" value="1"/>
</dbReference>
<dbReference type="InterPro" id="IPR001128">
    <property type="entry name" value="Cyt_P450"/>
</dbReference>
<keyword evidence="6 8" id="KW-0503">Monooxygenase</keyword>
<dbReference type="PROSITE" id="PS00086">
    <property type="entry name" value="CYTOCHROME_P450"/>
    <property type="match status" value="1"/>
</dbReference>
<evidence type="ECO:0000256" key="6">
    <source>
        <dbReference type="ARBA" id="ARBA00023033"/>
    </source>
</evidence>
<dbReference type="PRINTS" id="PR00463">
    <property type="entry name" value="EP450I"/>
</dbReference>
<dbReference type="GO" id="GO:0005506">
    <property type="term" value="F:iron ion binding"/>
    <property type="evidence" value="ECO:0007669"/>
    <property type="project" value="InterPro"/>
</dbReference>
<evidence type="ECO:0000256" key="5">
    <source>
        <dbReference type="ARBA" id="ARBA00023004"/>
    </source>
</evidence>
<dbReference type="InterPro" id="IPR017972">
    <property type="entry name" value="Cyt_P450_CS"/>
</dbReference>
<evidence type="ECO:0000313" key="10">
    <source>
        <dbReference type="EMBL" id="CAK7347634.1"/>
    </source>
</evidence>
<dbReference type="InterPro" id="IPR036396">
    <property type="entry name" value="Cyt_P450_sf"/>
</dbReference>
<dbReference type="PANTHER" id="PTHR47947">
    <property type="entry name" value="CYTOCHROME P450 82C3-RELATED"/>
    <property type="match status" value="1"/>
</dbReference>
<dbReference type="Pfam" id="PF00067">
    <property type="entry name" value="p450"/>
    <property type="match status" value="1"/>
</dbReference>
<dbReference type="SUPFAM" id="SSF48264">
    <property type="entry name" value="Cytochrome P450"/>
    <property type="match status" value="1"/>
</dbReference>
<evidence type="ECO:0000256" key="3">
    <source>
        <dbReference type="ARBA" id="ARBA00022723"/>
    </source>
</evidence>
<evidence type="ECO:0008006" key="12">
    <source>
        <dbReference type="Google" id="ProtNLM"/>
    </source>
</evidence>
<comment type="caution">
    <text evidence="10">The sequence shown here is derived from an EMBL/GenBank/DDBJ whole genome shotgun (WGS) entry which is preliminary data.</text>
</comment>
<keyword evidence="4 8" id="KW-0560">Oxidoreductase</keyword>
<comment type="similarity">
    <text evidence="1 8">Belongs to the cytochrome P450 family.</text>
</comment>
<feature type="transmembrane region" description="Helical" evidence="9">
    <location>
        <begin position="56"/>
        <end position="75"/>
    </location>
</feature>
<evidence type="ECO:0000256" key="9">
    <source>
        <dbReference type="SAM" id="Phobius"/>
    </source>
</evidence>